<dbReference type="Proteomes" id="UP000214646">
    <property type="component" value="Unassembled WGS sequence"/>
</dbReference>
<keyword evidence="3" id="KW-1185">Reference proteome</keyword>
<feature type="region of interest" description="Disordered" evidence="1">
    <location>
        <begin position="104"/>
        <end position="157"/>
    </location>
</feature>
<evidence type="ECO:0000313" key="3">
    <source>
        <dbReference type="Proteomes" id="UP000214646"/>
    </source>
</evidence>
<dbReference type="AlphaFoldDB" id="A0A225EBL8"/>
<gene>
    <name evidence="2" type="ORF">FRUB_00448</name>
</gene>
<proteinExistence type="predicted"/>
<evidence type="ECO:0000256" key="1">
    <source>
        <dbReference type="SAM" id="MobiDB-lite"/>
    </source>
</evidence>
<protein>
    <submittedName>
        <fullName evidence="2">Uncharacterized protein</fullName>
    </submittedName>
</protein>
<feature type="compositionally biased region" description="Low complexity" evidence="1">
    <location>
        <begin position="141"/>
        <end position="157"/>
    </location>
</feature>
<sequence length="157" mass="16026">MGGWIMWRTGLVGVTMGSMVVAAGCRHCGDDHPCDSRILSNSRAPDCRDCAPVAMTRPGPVPTLGTPYATPVSAGQSYNVGPIVPVGPAYPVYPVYPSAGTVAVPEQSPSNELPYPTIPSPGVPATPGLAQPMPATPMSGPAPAAPARTTAEPRPAR</sequence>
<organism evidence="2 3">
    <name type="scientific">Fimbriiglobus ruber</name>
    <dbReference type="NCBI Taxonomy" id="1908690"/>
    <lineage>
        <taxon>Bacteria</taxon>
        <taxon>Pseudomonadati</taxon>
        <taxon>Planctomycetota</taxon>
        <taxon>Planctomycetia</taxon>
        <taxon>Gemmatales</taxon>
        <taxon>Gemmataceae</taxon>
        <taxon>Fimbriiglobus</taxon>
    </lineage>
</organism>
<comment type="caution">
    <text evidence="2">The sequence shown here is derived from an EMBL/GenBank/DDBJ whole genome shotgun (WGS) entry which is preliminary data.</text>
</comment>
<accession>A0A225EBL8</accession>
<name>A0A225EBL8_9BACT</name>
<reference evidence="3" key="1">
    <citation type="submission" date="2017-06" db="EMBL/GenBank/DDBJ databases">
        <title>Genome analysis of Fimbriiglobus ruber SP5, the first member of the order Planctomycetales with confirmed chitinolytic capability.</title>
        <authorList>
            <person name="Ravin N.V."/>
            <person name="Rakitin A.L."/>
            <person name="Ivanova A.A."/>
            <person name="Beletsky A.V."/>
            <person name="Kulichevskaya I.S."/>
            <person name="Mardanov A.V."/>
            <person name="Dedysh S.N."/>
        </authorList>
    </citation>
    <scope>NUCLEOTIDE SEQUENCE [LARGE SCALE GENOMIC DNA]</scope>
    <source>
        <strain evidence="3">SP5</strain>
    </source>
</reference>
<evidence type="ECO:0000313" key="2">
    <source>
        <dbReference type="EMBL" id="OWK46749.1"/>
    </source>
</evidence>
<dbReference type="EMBL" id="NIDE01000001">
    <property type="protein sequence ID" value="OWK46749.1"/>
    <property type="molecule type" value="Genomic_DNA"/>
</dbReference>